<evidence type="ECO:0000256" key="1">
    <source>
        <dbReference type="SAM" id="Phobius"/>
    </source>
</evidence>
<keyword evidence="1" id="KW-1133">Transmembrane helix</keyword>
<reference evidence="2 3" key="1">
    <citation type="submission" date="2020-06" db="EMBL/GenBank/DDBJ databases">
        <title>Sphingomonas hominis sp. nov., a member of the Sphingomonas, isolated from the hair of a 22-year-old girl.</title>
        <authorList>
            <person name="Zhang D.-F."/>
            <person name="Cui X.-W."/>
        </authorList>
    </citation>
    <scope>NUCLEOTIDE SEQUENCE [LARGE SCALE GENOMIC DNA]</scope>
    <source>
        <strain evidence="2 3">HHU CXW</strain>
    </source>
</reference>
<sequence length="154" mass="16672">MDDPTPEPADTPAAERRSPLKWILHCGLKGLCPRCGEGKMFSSWLKIAPKCDHCGLDYRFAAADDGPAFFSLCIIALPLTFIVVWIQVAYDPPAWVHLVTSVPIMVLGCLLPLRPIKGCLVASQYVNRAQEAGTGGLWAKLEGRDTDAGGSSFD</sequence>
<feature type="transmembrane region" description="Helical" evidence="1">
    <location>
        <begin position="68"/>
        <end position="88"/>
    </location>
</feature>
<dbReference type="EMBL" id="JABULH010000005">
    <property type="protein sequence ID" value="NTS66046.1"/>
    <property type="molecule type" value="Genomic_DNA"/>
</dbReference>
<dbReference type="RefSeq" id="WP_174194793.1">
    <property type="nucleotide sequence ID" value="NZ_JABULH010000005.1"/>
</dbReference>
<organism evidence="2 3">
    <name type="scientific">Sphingomonas hominis</name>
    <dbReference type="NCBI Taxonomy" id="2741495"/>
    <lineage>
        <taxon>Bacteria</taxon>
        <taxon>Pseudomonadati</taxon>
        <taxon>Pseudomonadota</taxon>
        <taxon>Alphaproteobacteria</taxon>
        <taxon>Sphingomonadales</taxon>
        <taxon>Sphingomonadaceae</taxon>
        <taxon>Sphingomonas</taxon>
    </lineage>
</organism>
<gene>
    <name evidence="2" type="ORF">HRV97_12840</name>
</gene>
<keyword evidence="1" id="KW-0812">Transmembrane</keyword>
<feature type="transmembrane region" description="Helical" evidence="1">
    <location>
        <begin position="94"/>
        <end position="113"/>
    </location>
</feature>
<protein>
    <submittedName>
        <fullName evidence="2">DUF983 domain-containing protein</fullName>
    </submittedName>
</protein>
<accession>A0ABX2JK53</accession>
<keyword evidence="3" id="KW-1185">Reference proteome</keyword>
<dbReference type="Pfam" id="PF06170">
    <property type="entry name" value="DUF983"/>
    <property type="match status" value="1"/>
</dbReference>
<proteinExistence type="predicted"/>
<evidence type="ECO:0000313" key="3">
    <source>
        <dbReference type="Proteomes" id="UP000621447"/>
    </source>
</evidence>
<dbReference type="InterPro" id="IPR009325">
    <property type="entry name" value="DUF983"/>
</dbReference>
<keyword evidence="1" id="KW-0472">Membrane</keyword>
<comment type="caution">
    <text evidence="2">The sequence shown here is derived from an EMBL/GenBank/DDBJ whole genome shotgun (WGS) entry which is preliminary data.</text>
</comment>
<name>A0ABX2JK53_9SPHN</name>
<evidence type="ECO:0000313" key="2">
    <source>
        <dbReference type="EMBL" id="NTS66046.1"/>
    </source>
</evidence>
<dbReference type="Proteomes" id="UP000621447">
    <property type="component" value="Unassembled WGS sequence"/>
</dbReference>